<gene>
    <name evidence="1" type="ORF">GCM10010916_01670</name>
</gene>
<reference evidence="1" key="1">
    <citation type="journal article" date="2014" name="Int. J. Syst. Evol. Microbiol.">
        <title>Complete genome sequence of Corynebacterium casei LMG S-19264T (=DSM 44701T), isolated from a smear-ripened cheese.</title>
        <authorList>
            <consortium name="US DOE Joint Genome Institute (JGI-PGF)"/>
            <person name="Walter F."/>
            <person name="Albersmeier A."/>
            <person name="Kalinowski J."/>
            <person name="Ruckert C."/>
        </authorList>
    </citation>
    <scope>NUCLEOTIDE SEQUENCE</scope>
    <source>
        <strain evidence="1">CGMCC 1.12987</strain>
    </source>
</reference>
<evidence type="ECO:0000313" key="1">
    <source>
        <dbReference type="EMBL" id="GGF88015.1"/>
    </source>
</evidence>
<dbReference type="EMBL" id="BMGR01000001">
    <property type="protein sequence ID" value="GGF88015.1"/>
    <property type="molecule type" value="Genomic_DNA"/>
</dbReference>
<protein>
    <submittedName>
        <fullName evidence="1">Uncharacterized protein</fullName>
    </submittedName>
</protein>
<organism evidence="1 2">
    <name type="scientific">Paenibacillus abyssi</name>
    <dbReference type="NCBI Taxonomy" id="1340531"/>
    <lineage>
        <taxon>Bacteria</taxon>
        <taxon>Bacillati</taxon>
        <taxon>Bacillota</taxon>
        <taxon>Bacilli</taxon>
        <taxon>Bacillales</taxon>
        <taxon>Paenibacillaceae</taxon>
        <taxon>Paenibacillus</taxon>
    </lineage>
</organism>
<accession>A0A917FIY6</accession>
<sequence length="269" mass="30442">MKNENLGRRVFTNYERFLESGAKSSMDLFAEETAADLVLQSPNVTHHLTDKGVIERGQHSCLIPLFTTNLSAQMYGASSGKGHKITVSNAHKRAEIVVEYSNANHRKMMASLRARRKTEHDLFYGFRAAALVESIQCDYIAGVHLSRHAETAAGIALMRRLSTEIPDFRKFMRAMGVDLRDDSALRQFSDEGKMREYIQQYHQDSLYFQRRKGLITSKLTLMDTSDNVINLNRAKDPIFTEGAVAHAITKLKLSTSTIMQKLREIRSIG</sequence>
<dbReference type="RefSeq" id="WP_188528090.1">
    <property type="nucleotide sequence ID" value="NZ_BMGR01000001.1"/>
</dbReference>
<comment type="caution">
    <text evidence="1">The sequence shown here is derived from an EMBL/GenBank/DDBJ whole genome shotgun (WGS) entry which is preliminary data.</text>
</comment>
<dbReference type="Proteomes" id="UP000644756">
    <property type="component" value="Unassembled WGS sequence"/>
</dbReference>
<dbReference type="AlphaFoldDB" id="A0A917FIY6"/>
<proteinExistence type="predicted"/>
<name>A0A917FIY6_9BACL</name>
<evidence type="ECO:0000313" key="2">
    <source>
        <dbReference type="Proteomes" id="UP000644756"/>
    </source>
</evidence>
<reference evidence="1" key="2">
    <citation type="submission" date="2020-09" db="EMBL/GenBank/DDBJ databases">
        <authorList>
            <person name="Sun Q."/>
            <person name="Zhou Y."/>
        </authorList>
    </citation>
    <scope>NUCLEOTIDE SEQUENCE</scope>
    <source>
        <strain evidence="1">CGMCC 1.12987</strain>
    </source>
</reference>
<keyword evidence="2" id="KW-1185">Reference proteome</keyword>